<accession>A0A644ZKQ6</accession>
<dbReference type="InterPro" id="IPR015424">
    <property type="entry name" value="PyrdxlP-dep_Trfase"/>
</dbReference>
<dbReference type="AlphaFoldDB" id="A0A644ZKQ6"/>
<dbReference type="InterPro" id="IPR015421">
    <property type="entry name" value="PyrdxlP-dep_Trfase_major"/>
</dbReference>
<proteinExistence type="predicted"/>
<comment type="caution">
    <text evidence="1">The sequence shown here is derived from an EMBL/GenBank/DDBJ whole genome shotgun (WGS) entry which is preliminary data.</text>
</comment>
<sequence length="415" mass="44723">MELYPDFSFSPCLLEAAVRCEEKLAQRFLQVEATARYNSQKVHAAFIGARVSETHFITTTGYGYGDRGREVIDEVYARIFKAEAALVRHFMLSGTHALTTALFGILRPGDTMLSVAGKPYDTLDKVIGFTGASGSLMDFGIQYAEVPLADGRLDYSAIEEALAAKPKMAYLQRSRGYAPRPSIFISEIEKVAQLVRKVSPDTVFMVDNCYGEFVERREPLEVGADLIAGSLIKNPGGGIADSGGYIAGRADLVTMCAGRLTSPGLGREVGASIGQNRPILQGIYYSPEVTANALKTAIFAAALFEELGYDCSPRWCDERTDIVEQILLKTPEKLVAFCQGIQAGSAIDSFVTPEPWDMPGYTSQVVMAAGAFVGGSSIELSADGPLREPYCAFMQGGTNYDNAMIGVLKGAEGVL</sequence>
<protein>
    <recommendedName>
        <fullName evidence="2">Methionine gamma-lyase</fullName>
    </recommendedName>
</protein>
<dbReference type="EMBL" id="VSSQ01009380">
    <property type="protein sequence ID" value="MPM41459.1"/>
    <property type="molecule type" value="Genomic_DNA"/>
</dbReference>
<organism evidence="1">
    <name type="scientific">bioreactor metagenome</name>
    <dbReference type="NCBI Taxonomy" id="1076179"/>
    <lineage>
        <taxon>unclassified sequences</taxon>
        <taxon>metagenomes</taxon>
        <taxon>ecological metagenomes</taxon>
    </lineage>
</organism>
<gene>
    <name evidence="1" type="ORF">SDC9_88114</name>
</gene>
<dbReference type="InterPro" id="IPR009651">
    <property type="entry name" value="Met_g_lyase_put"/>
</dbReference>
<name>A0A644ZKQ6_9ZZZZ</name>
<dbReference type="Gene3D" id="3.40.640.10">
    <property type="entry name" value="Type I PLP-dependent aspartate aminotransferase-like (Major domain)"/>
    <property type="match status" value="1"/>
</dbReference>
<reference evidence="1" key="1">
    <citation type="submission" date="2019-08" db="EMBL/GenBank/DDBJ databases">
        <authorList>
            <person name="Kucharzyk K."/>
            <person name="Murdoch R.W."/>
            <person name="Higgins S."/>
            <person name="Loffler F."/>
        </authorList>
    </citation>
    <scope>NUCLEOTIDE SEQUENCE</scope>
</reference>
<dbReference type="Gene3D" id="3.90.1150.60">
    <property type="entry name" value="Methioning gamme-lyase, C-terminal domain"/>
    <property type="match status" value="1"/>
</dbReference>
<dbReference type="PANTHER" id="PTHR46658">
    <property type="entry name" value="CYS OR MET METABOLISM PYRIDOXAL-PHOSPHATE-DEPENDENT ENZYME"/>
    <property type="match status" value="1"/>
</dbReference>
<evidence type="ECO:0008006" key="2">
    <source>
        <dbReference type="Google" id="ProtNLM"/>
    </source>
</evidence>
<evidence type="ECO:0000313" key="1">
    <source>
        <dbReference type="EMBL" id="MPM41459.1"/>
    </source>
</evidence>
<dbReference type="PANTHER" id="PTHR46658:SF1">
    <property type="entry name" value="CYS OR MET METABOLISM PYRIDOXAL-PHOSPHATE-DEPENDENT ENZYME"/>
    <property type="match status" value="1"/>
</dbReference>
<dbReference type="SUPFAM" id="SSF53383">
    <property type="entry name" value="PLP-dependent transferases"/>
    <property type="match status" value="1"/>
</dbReference>
<dbReference type="Pfam" id="PF06838">
    <property type="entry name" value="Met_gamma_lyase"/>
    <property type="match status" value="1"/>
</dbReference>